<keyword evidence="4" id="KW-1185">Reference proteome</keyword>
<feature type="region of interest" description="Disordered" evidence="1">
    <location>
        <begin position="280"/>
        <end position="347"/>
    </location>
</feature>
<evidence type="ECO:0000313" key="3">
    <source>
        <dbReference type="EMBL" id="KAG7661533.1"/>
    </source>
</evidence>
<protein>
    <recommendedName>
        <fullName evidence="2">BHLH domain-containing protein</fullName>
    </recommendedName>
</protein>
<dbReference type="EMBL" id="JAGSYN010000218">
    <property type="protein sequence ID" value="KAG7661533.1"/>
    <property type="molecule type" value="Genomic_DNA"/>
</dbReference>
<evidence type="ECO:0000313" key="4">
    <source>
        <dbReference type="Proteomes" id="UP000694255"/>
    </source>
</evidence>
<dbReference type="RefSeq" id="XP_049261766.1">
    <property type="nucleotide sequence ID" value="XM_049409011.1"/>
</dbReference>
<dbReference type="OrthoDB" id="2133190at2759"/>
<dbReference type="PANTHER" id="PTHR47336">
    <property type="entry name" value="TRANSCRIPTION FACTOR HMS1-RELATED"/>
    <property type="match status" value="1"/>
</dbReference>
<feature type="compositionally biased region" description="Polar residues" evidence="1">
    <location>
        <begin position="66"/>
        <end position="82"/>
    </location>
</feature>
<accession>A0A8J5UEW5</accession>
<gene>
    <name evidence="3" type="ORF">J8A68_004992</name>
</gene>
<feature type="compositionally biased region" description="Low complexity" evidence="1">
    <location>
        <begin position="323"/>
        <end position="335"/>
    </location>
</feature>
<sequence length="487" mass="55327">MSFKLNDYNAFLTSLFDKNNQHQQQLEQLKHTSTSPQLVLDQHIQQDSQQQDLQQPQRHIAAEPPQQDNETTNNNKVRSQSMPHVPMSMNDEGRFPLHFDFGLIAPTFTYGATSNGKGKSISLPLPQEYGNVGTPTTDQDEMSGNMTEFIAEMGAERDDARYHSSNLADSMVLENSVTSPDNLFSLAHIPTNASSYTSDFAPIEEEPQPHQQQQQQQQQHQIMQANRLSHDNSLDSLESVDTNLSNSIKQDNNSVLGFQTSEQLTKRAANITFGVGTPLTKVRTESPPTSPLNQFPKYVSQKAPRKSQNKILDDYTHGNGSFNPNNPIQQQQQQLQHHHNHPGRPRVKSAHNVIEQRYRNKINDKFNALQNSVPTLRILAQRKEREKLQMKQQHHLNNESAGDEYDSMSDEEVDLGLIQDDNIDLEGLEPARKLNKGTILAKSIEYIKFLELKNDKMKQENDQLAMKARMLGLNIDDDDDDDEKIDK</sequence>
<dbReference type="PROSITE" id="PS50888">
    <property type="entry name" value="BHLH"/>
    <property type="match status" value="1"/>
</dbReference>
<feature type="domain" description="BHLH" evidence="2">
    <location>
        <begin position="346"/>
        <end position="450"/>
    </location>
</feature>
<dbReference type="AlphaFoldDB" id="A0A8J5UEW5"/>
<dbReference type="Pfam" id="PF00010">
    <property type="entry name" value="HLH"/>
    <property type="match status" value="1"/>
</dbReference>
<comment type="caution">
    <text evidence="3">The sequence shown here is derived from an EMBL/GenBank/DDBJ whole genome shotgun (WGS) entry which is preliminary data.</text>
</comment>
<dbReference type="SMART" id="SM00353">
    <property type="entry name" value="HLH"/>
    <property type="match status" value="1"/>
</dbReference>
<feature type="compositionally biased region" description="Low complexity" evidence="1">
    <location>
        <begin position="44"/>
        <end position="57"/>
    </location>
</feature>
<feature type="compositionally biased region" description="Basic residues" evidence="1">
    <location>
        <begin position="336"/>
        <end position="347"/>
    </location>
</feature>
<feature type="region of interest" description="Disordered" evidence="1">
    <location>
        <begin position="44"/>
        <end position="90"/>
    </location>
</feature>
<reference evidence="3 4" key="1">
    <citation type="journal article" date="2021" name="DNA Res.">
        <title>Genome analysis of Candida subhashii reveals its hybrid nature and dual mitochondrial genome conformations.</title>
        <authorList>
            <person name="Mixao V."/>
            <person name="Hegedusova E."/>
            <person name="Saus E."/>
            <person name="Pryszcz L.P."/>
            <person name="Cillingova A."/>
            <person name="Nosek J."/>
            <person name="Gabaldon T."/>
        </authorList>
    </citation>
    <scope>NUCLEOTIDE SEQUENCE [LARGE SCALE GENOMIC DNA]</scope>
    <source>
        <strain evidence="3 4">CBS 10753</strain>
    </source>
</reference>
<dbReference type="GO" id="GO:0046983">
    <property type="term" value="F:protein dimerization activity"/>
    <property type="evidence" value="ECO:0007669"/>
    <property type="project" value="InterPro"/>
</dbReference>
<proteinExistence type="predicted"/>
<evidence type="ECO:0000256" key="1">
    <source>
        <dbReference type="SAM" id="MobiDB-lite"/>
    </source>
</evidence>
<feature type="region of interest" description="Disordered" evidence="1">
    <location>
        <begin position="204"/>
        <end position="224"/>
    </location>
</feature>
<dbReference type="GeneID" id="73471792"/>
<organism evidence="3 4">
    <name type="scientific">[Candida] subhashii</name>
    <dbReference type="NCBI Taxonomy" id="561895"/>
    <lineage>
        <taxon>Eukaryota</taxon>
        <taxon>Fungi</taxon>
        <taxon>Dikarya</taxon>
        <taxon>Ascomycota</taxon>
        <taxon>Saccharomycotina</taxon>
        <taxon>Pichiomycetes</taxon>
        <taxon>Debaryomycetaceae</taxon>
        <taxon>Spathaspora</taxon>
    </lineage>
</organism>
<evidence type="ECO:0000259" key="2">
    <source>
        <dbReference type="PROSITE" id="PS50888"/>
    </source>
</evidence>
<dbReference type="InterPro" id="IPR052099">
    <property type="entry name" value="Regulatory_TF_Diverse"/>
</dbReference>
<dbReference type="Proteomes" id="UP000694255">
    <property type="component" value="Unassembled WGS sequence"/>
</dbReference>
<dbReference type="InterPro" id="IPR011598">
    <property type="entry name" value="bHLH_dom"/>
</dbReference>
<feature type="compositionally biased region" description="Low complexity" evidence="1">
    <location>
        <begin position="209"/>
        <end position="221"/>
    </location>
</feature>
<name>A0A8J5UEW5_9ASCO</name>
<dbReference type="PANTHER" id="PTHR47336:SF2">
    <property type="entry name" value="TRANSCRIPTION FACTOR HMS1-RELATED"/>
    <property type="match status" value="1"/>
</dbReference>